<protein>
    <recommendedName>
        <fullName evidence="3">Secreted protein</fullName>
    </recommendedName>
</protein>
<dbReference type="EMBL" id="BPVZ01000017">
    <property type="protein sequence ID" value="GKV01535.1"/>
    <property type="molecule type" value="Genomic_DNA"/>
</dbReference>
<proteinExistence type="predicted"/>
<accession>A0AAV5ISJ2</accession>
<dbReference type="Proteomes" id="UP001054252">
    <property type="component" value="Unassembled WGS sequence"/>
</dbReference>
<sequence>MCRLPGALLLPWMCSMSRVQRAQESRIRHEYRYSIISTTAGFSFPYSTDLSFHIYKLTTIK</sequence>
<reference evidence="1 2" key="1">
    <citation type="journal article" date="2021" name="Commun. Biol.">
        <title>The genome of Shorea leprosula (Dipterocarpaceae) highlights the ecological relevance of drought in aseasonal tropical rainforests.</title>
        <authorList>
            <person name="Ng K.K.S."/>
            <person name="Kobayashi M.J."/>
            <person name="Fawcett J.A."/>
            <person name="Hatakeyama M."/>
            <person name="Paape T."/>
            <person name="Ng C.H."/>
            <person name="Ang C.C."/>
            <person name="Tnah L.H."/>
            <person name="Lee C.T."/>
            <person name="Nishiyama T."/>
            <person name="Sese J."/>
            <person name="O'Brien M.J."/>
            <person name="Copetti D."/>
            <person name="Mohd Noor M.I."/>
            <person name="Ong R.C."/>
            <person name="Putra M."/>
            <person name="Sireger I.Z."/>
            <person name="Indrioko S."/>
            <person name="Kosugi Y."/>
            <person name="Izuno A."/>
            <person name="Isagi Y."/>
            <person name="Lee S.L."/>
            <person name="Shimizu K.K."/>
        </authorList>
    </citation>
    <scope>NUCLEOTIDE SEQUENCE [LARGE SCALE GENOMIC DNA]</scope>
    <source>
        <strain evidence="1">214</strain>
    </source>
</reference>
<keyword evidence="2" id="KW-1185">Reference proteome</keyword>
<evidence type="ECO:0000313" key="1">
    <source>
        <dbReference type="EMBL" id="GKV01535.1"/>
    </source>
</evidence>
<organism evidence="1 2">
    <name type="scientific">Rubroshorea leprosula</name>
    <dbReference type="NCBI Taxonomy" id="152421"/>
    <lineage>
        <taxon>Eukaryota</taxon>
        <taxon>Viridiplantae</taxon>
        <taxon>Streptophyta</taxon>
        <taxon>Embryophyta</taxon>
        <taxon>Tracheophyta</taxon>
        <taxon>Spermatophyta</taxon>
        <taxon>Magnoliopsida</taxon>
        <taxon>eudicotyledons</taxon>
        <taxon>Gunneridae</taxon>
        <taxon>Pentapetalae</taxon>
        <taxon>rosids</taxon>
        <taxon>malvids</taxon>
        <taxon>Malvales</taxon>
        <taxon>Dipterocarpaceae</taxon>
        <taxon>Rubroshorea</taxon>
    </lineage>
</organism>
<comment type="caution">
    <text evidence="1">The sequence shown here is derived from an EMBL/GenBank/DDBJ whole genome shotgun (WGS) entry which is preliminary data.</text>
</comment>
<gene>
    <name evidence="1" type="ORF">SLEP1_g14084</name>
</gene>
<evidence type="ECO:0008006" key="3">
    <source>
        <dbReference type="Google" id="ProtNLM"/>
    </source>
</evidence>
<dbReference type="AlphaFoldDB" id="A0AAV5ISJ2"/>
<name>A0AAV5ISJ2_9ROSI</name>
<evidence type="ECO:0000313" key="2">
    <source>
        <dbReference type="Proteomes" id="UP001054252"/>
    </source>
</evidence>